<comment type="caution">
    <text evidence="2">The sequence shown here is derived from an EMBL/GenBank/DDBJ whole genome shotgun (WGS) entry which is preliminary data.</text>
</comment>
<feature type="chain" id="PRO_5032729349" evidence="1">
    <location>
        <begin position="22"/>
        <end position="199"/>
    </location>
</feature>
<proteinExistence type="predicted"/>
<sequence length="199" mass="22261">MTKRAALLAPLALSLSMAAWAEPAGDKTPFDPVRTAGDLTAESVDADRLPLQPGGARRWLSFDNASHVPEARQVRIEQRVIVRISPRNPYQRQSLVADLPDSPAPPQLVERKMDDCIDVSKIAGVQTTRDNRLLLYLRDRRLVSASLEKSCRARDYYSGFYVEPNDDGRICIRRDKLLSRSGANCEIDRMRQLVASNGD</sequence>
<name>A0A844YCP6_9SPHN</name>
<feature type="signal peptide" evidence="1">
    <location>
        <begin position="1"/>
        <end position="21"/>
    </location>
</feature>
<accession>A0A844YCP6</accession>
<dbReference type="OrthoDB" id="7596012at2"/>
<gene>
    <name evidence="2" type="ORF">GRI48_02950</name>
</gene>
<organism evidence="2 3">
    <name type="scientific">Qipengyuania oceanensis</name>
    <dbReference type="NCBI Taxonomy" id="1463597"/>
    <lineage>
        <taxon>Bacteria</taxon>
        <taxon>Pseudomonadati</taxon>
        <taxon>Pseudomonadota</taxon>
        <taxon>Alphaproteobacteria</taxon>
        <taxon>Sphingomonadales</taxon>
        <taxon>Erythrobacteraceae</taxon>
        <taxon>Qipengyuania</taxon>
    </lineage>
</organism>
<evidence type="ECO:0000256" key="1">
    <source>
        <dbReference type="SAM" id="SignalP"/>
    </source>
</evidence>
<evidence type="ECO:0000313" key="2">
    <source>
        <dbReference type="EMBL" id="MXO61961.1"/>
    </source>
</evidence>
<dbReference type="EMBL" id="WTYN01000001">
    <property type="protein sequence ID" value="MXO61961.1"/>
    <property type="molecule type" value="Genomic_DNA"/>
</dbReference>
<evidence type="ECO:0000313" key="3">
    <source>
        <dbReference type="Proteomes" id="UP000445582"/>
    </source>
</evidence>
<dbReference type="Proteomes" id="UP000445582">
    <property type="component" value="Unassembled WGS sequence"/>
</dbReference>
<reference evidence="2 3" key="1">
    <citation type="submission" date="2019-12" db="EMBL/GenBank/DDBJ databases">
        <title>Genomic-based taxomic classification of the family Erythrobacteraceae.</title>
        <authorList>
            <person name="Xu L."/>
        </authorList>
    </citation>
    <scope>NUCLEOTIDE SEQUENCE [LARGE SCALE GENOMIC DNA]</scope>
    <source>
        <strain evidence="2 3">MCCC 1A09965</strain>
    </source>
</reference>
<dbReference type="RefSeq" id="WP_160671174.1">
    <property type="nucleotide sequence ID" value="NZ_WTYN01000001.1"/>
</dbReference>
<keyword evidence="1" id="KW-0732">Signal</keyword>
<protein>
    <submittedName>
        <fullName evidence="2">Uncharacterized protein</fullName>
    </submittedName>
</protein>
<keyword evidence="3" id="KW-1185">Reference proteome</keyword>
<dbReference type="AlphaFoldDB" id="A0A844YCP6"/>